<dbReference type="GO" id="GO:0005886">
    <property type="term" value="C:plasma membrane"/>
    <property type="evidence" value="ECO:0007669"/>
    <property type="project" value="UniProtKB-SubCell"/>
</dbReference>
<feature type="transmembrane region" description="Helical" evidence="8">
    <location>
        <begin position="169"/>
        <end position="191"/>
    </location>
</feature>
<dbReference type="AlphaFoldDB" id="A0A8T4J2A9"/>
<dbReference type="PANTHER" id="PTHR30472:SF24">
    <property type="entry name" value="FERRIC ENTEROBACTIN TRANSPORT SYSTEM PERMEASE PROTEIN FEPG"/>
    <property type="match status" value="1"/>
</dbReference>
<evidence type="ECO:0000256" key="6">
    <source>
        <dbReference type="ARBA" id="ARBA00022989"/>
    </source>
</evidence>
<comment type="similarity">
    <text evidence="2">Belongs to the binding-protein-dependent transport system permease family. FecCD subfamily.</text>
</comment>
<comment type="caution">
    <text evidence="9">The sequence shown here is derived from an EMBL/GenBank/DDBJ whole genome shotgun (WGS) entry which is preliminary data.</text>
</comment>
<reference evidence="9" key="1">
    <citation type="submission" date="2021-04" db="EMBL/GenBank/DDBJ databases">
        <title>Sequencing of actinobacteria type strains.</title>
        <authorList>
            <person name="Nguyen G.-S."/>
            <person name="Wentzel A."/>
        </authorList>
    </citation>
    <scope>NUCLEOTIDE SEQUENCE</scope>
    <source>
        <strain evidence="9">DSM 42095</strain>
    </source>
</reference>
<organism evidence="9 10">
    <name type="scientific">Streptomyces daliensis</name>
    <dbReference type="NCBI Taxonomy" id="299421"/>
    <lineage>
        <taxon>Bacteria</taxon>
        <taxon>Bacillati</taxon>
        <taxon>Actinomycetota</taxon>
        <taxon>Actinomycetes</taxon>
        <taxon>Kitasatosporales</taxon>
        <taxon>Streptomycetaceae</taxon>
        <taxon>Streptomyces</taxon>
    </lineage>
</organism>
<dbReference type="GO" id="GO:0033214">
    <property type="term" value="P:siderophore-iron import into cell"/>
    <property type="evidence" value="ECO:0007669"/>
    <property type="project" value="TreeGrafter"/>
</dbReference>
<feature type="transmembrane region" description="Helical" evidence="8">
    <location>
        <begin position="85"/>
        <end position="106"/>
    </location>
</feature>
<dbReference type="SUPFAM" id="SSF81345">
    <property type="entry name" value="ABC transporter involved in vitamin B12 uptake, BtuC"/>
    <property type="match status" value="1"/>
</dbReference>
<dbReference type="FunFam" id="1.10.3470.10:FF:000001">
    <property type="entry name" value="Vitamin B12 ABC transporter permease BtuC"/>
    <property type="match status" value="1"/>
</dbReference>
<evidence type="ECO:0000256" key="2">
    <source>
        <dbReference type="ARBA" id="ARBA00007935"/>
    </source>
</evidence>
<feature type="transmembrane region" description="Helical" evidence="8">
    <location>
        <begin position="259"/>
        <end position="287"/>
    </location>
</feature>
<keyword evidence="3" id="KW-0813">Transport</keyword>
<keyword evidence="7 8" id="KW-0472">Membrane</keyword>
<dbReference type="Pfam" id="PF01032">
    <property type="entry name" value="FecCD"/>
    <property type="match status" value="1"/>
</dbReference>
<dbReference type="EMBL" id="JAGSMN010000642">
    <property type="protein sequence ID" value="MBR7676337.1"/>
    <property type="molecule type" value="Genomic_DNA"/>
</dbReference>
<comment type="subcellular location">
    <subcellularLocation>
        <location evidence="1">Cell membrane</location>
        <topology evidence="1">Multi-pass membrane protein</topology>
    </subcellularLocation>
</comment>
<keyword evidence="4" id="KW-1003">Cell membrane</keyword>
<evidence type="ECO:0000256" key="3">
    <source>
        <dbReference type="ARBA" id="ARBA00022448"/>
    </source>
</evidence>
<keyword evidence="5 8" id="KW-0812">Transmembrane</keyword>
<sequence length="355" mass="35571">MPANPQPEAASPHAALRAVRRSRRAHTRRTLTVSLGLLAALAAALCCSLAYGDLTLPLSDVLAALAGGGTGGADFIVLELRLPRALTGILVGVAFGLSGAVFQTLLRNPLASPDVIGVSAGASAAAVAAIALFGLGGAAVSASALAGAVLAAALIHLLAWRRGVTGYRLVLVGVGVSAVLMSVVSYAMTLSETVVAEQAKVWLTGSLNGRNWSHAVPLLVALAVLLPLTAAGSRALKVLQLGDDTATGLGARTERARALLLLCAVALVGVATAAAGPVGFVAFVAGPLARGLLRRDDPALVPSALTGALIVLASDFVAQHLLGSQQFPVGVVTSVVGAPYLLWLLARSNRGGRGG</sequence>
<dbReference type="CDD" id="cd06550">
    <property type="entry name" value="TM_ABC_iron-siderophores_like"/>
    <property type="match status" value="1"/>
</dbReference>
<evidence type="ECO:0000256" key="7">
    <source>
        <dbReference type="ARBA" id="ARBA00023136"/>
    </source>
</evidence>
<feature type="transmembrane region" description="Helical" evidence="8">
    <location>
        <begin position="327"/>
        <end position="346"/>
    </location>
</feature>
<proteinExistence type="inferred from homology"/>
<dbReference type="Gene3D" id="1.10.3470.10">
    <property type="entry name" value="ABC transporter involved in vitamin B12 uptake, BtuC"/>
    <property type="match status" value="1"/>
</dbReference>
<protein>
    <submittedName>
        <fullName evidence="9">Iron chelate uptake ABC transporter family permease subunit</fullName>
    </submittedName>
</protein>
<gene>
    <name evidence="9" type="ORF">KDA82_25665</name>
</gene>
<feature type="transmembrane region" description="Helical" evidence="8">
    <location>
        <begin position="30"/>
        <end position="52"/>
    </location>
</feature>
<name>A0A8T4J2A9_9ACTN</name>
<feature type="transmembrane region" description="Helical" evidence="8">
    <location>
        <begin position="126"/>
        <end position="157"/>
    </location>
</feature>
<feature type="transmembrane region" description="Helical" evidence="8">
    <location>
        <begin position="211"/>
        <end position="231"/>
    </location>
</feature>
<keyword evidence="6 8" id="KW-1133">Transmembrane helix</keyword>
<evidence type="ECO:0000313" key="9">
    <source>
        <dbReference type="EMBL" id="MBR7676337.1"/>
    </source>
</evidence>
<dbReference type="PANTHER" id="PTHR30472">
    <property type="entry name" value="FERRIC ENTEROBACTIN TRANSPORT SYSTEM PERMEASE PROTEIN"/>
    <property type="match status" value="1"/>
</dbReference>
<evidence type="ECO:0000256" key="4">
    <source>
        <dbReference type="ARBA" id="ARBA00022475"/>
    </source>
</evidence>
<dbReference type="InterPro" id="IPR000522">
    <property type="entry name" value="ABC_transptr_permease_BtuC"/>
</dbReference>
<evidence type="ECO:0000256" key="1">
    <source>
        <dbReference type="ARBA" id="ARBA00004651"/>
    </source>
</evidence>
<evidence type="ECO:0000256" key="5">
    <source>
        <dbReference type="ARBA" id="ARBA00022692"/>
    </source>
</evidence>
<evidence type="ECO:0000256" key="8">
    <source>
        <dbReference type="SAM" id="Phobius"/>
    </source>
</evidence>
<accession>A0A8T4J2A9</accession>
<dbReference type="InterPro" id="IPR037294">
    <property type="entry name" value="ABC_BtuC-like"/>
</dbReference>
<dbReference type="GO" id="GO:0022857">
    <property type="term" value="F:transmembrane transporter activity"/>
    <property type="evidence" value="ECO:0007669"/>
    <property type="project" value="InterPro"/>
</dbReference>
<keyword evidence="10" id="KW-1185">Reference proteome</keyword>
<dbReference type="Proteomes" id="UP000675554">
    <property type="component" value="Unassembled WGS sequence"/>
</dbReference>
<evidence type="ECO:0000313" key="10">
    <source>
        <dbReference type="Proteomes" id="UP000675554"/>
    </source>
</evidence>